<dbReference type="SUPFAM" id="SSF54909">
    <property type="entry name" value="Dimeric alpha+beta barrel"/>
    <property type="match status" value="1"/>
</dbReference>
<dbReference type="InterPro" id="IPR055828">
    <property type="entry name" value="DUF7405"/>
</dbReference>
<gene>
    <name evidence="2" type="ORF">ACFOUR_11435</name>
</gene>
<dbReference type="RefSeq" id="WP_256533628.1">
    <property type="nucleotide sequence ID" value="NZ_CP101824.1"/>
</dbReference>
<accession>A0ABD5NQJ8</accession>
<proteinExistence type="predicted"/>
<evidence type="ECO:0000313" key="3">
    <source>
        <dbReference type="Proteomes" id="UP001595846"/>
    </source>
</evidence>
<dbReference type="InterPro" id="IPR011008">
    <property type="entry name" value="Dimeric_a/b-barrel"/>
</dbReference>
<protein>
    <submittedName>
        <fullName evidence="2">Tat pathway signal protein</fullName>
    </submittedName>
</protein>
<comment type="caution">
    <text evidence="2">The sequence shown here is derived from an EMBL/GenBank/DDBJ whole genome shotgun (WGS) entry which is preliminary data.</text>
</comment>
<feature type="region of interest" description="Disordered" evidence="1">
    <location>
        <begin position="312"/>
        <end position="341"/>
    </location>
</feature>
<evidence type="ECO:0000313" key="2">
    <source>
        <dbReference type="EMBL" id="MFC3958975.1"/>
    </source>
</evidence>
<name>A0ABD5NQJ8_9EURY</name>
<dbReference type="AlphaFoldDB" id="A0ABD5NQJ8"/>
<dbReference type="Pfam" id="PF24152">
    <property type="entry name" value="DUF7405"/>
    <property type="match status" value="1"/>
</dbReference>
<keyword evidence="3" id="KW-1185">Reference proteome</keyword>
<dbReference type="EMBL" id="JBHSAQ010000010">
    <property type="protein sequence ID" value="MFC3958975.1"/>
    <property type="molecule type" value="Genomic_DNA"/>
</dbReference>
<dbReference type="GeneID" id="73902759"/>
<evidence type="ECO:0000256" key="1">
    <source>
        <dbReference type="SAM" id="MobiDB-lite"/>
    </source>
</evidence>
<sequence length="434" mass="47312">MVSPSHDSLSRRDVTRAAVAIGGSAALSACLERADEPADVPHGPEDLSTLPARQHAWNDALATDEYGNHLAPRHRVLILFDYARDGAPSDADRETVENAFRTLERAYERSHDGLLCTMSYSPSYFARFDESLPDSVDLREPEALAPFEDPELDRPDAVVHLASDHGSVVLAAEEALRGELDELNGVSVDATFDGVFERVDRRTGFVGEGLPAENQDVSDVPDSKPVPEDAPMYMGFKSGFEKNQASEERVTIQAGPFAGGTTQQLSLLRLTLHQWYEQDTRDQRVATMFCPAHAADDRVEGAGHSLGNSSGLGNCPAHAGDDARTEGAVGHAQKAARAREDDSPLLLRRDFDSTDDDRATLHFLSLQRSIGDFVDTRQAMNGTDLAETSAVGQRLNNGILQYVTVERRGNFLLPPRALRALPTPTPDANRTRSD</sequence>
<dbReference type="Proteomes" id="UP001595846">
    <property type="component" value="Unassembled WGS sequence"/>
</dbReference>
<reference evidence="2 3" key="1">
    <citation type="journal article" date="2019" name="Int. J. Syst. Evol. Microbiol.">
        <title>The Global Catalogue of Microorganisms (GCM) 10K type strain sequencing project: providing services to taxonomists for standard genome sequencing and annotation.</title>
        <authorList>
            <consortium name="The Broad Institute Genomics Platform"/>
            <consortium name="The Broad Institute Genome Sequencing Center for Infectious Disease"/>
            <person name="Wu L."/>
            <person name="Ma J."/>
        </authorList>
    </citation>
    <scope>NUCLEOTIDE SEQUENCE [LARGE SCALE GENOMIC DNA]</scope>
    <source>
        <strain evidence="2 3">IBRC-M 10256</strain>
    </source>
</reference>
<organism evidence="2 3">
    <name type="scientific">Halovivax cerinus</name>
    <dbReference type="NCBI Taxonomy" id="1487865"/>
    <lineage>
        <taxon>Archaea</taxon>
        <taxon>Methanobacteriati</taxon>
        <taxon>Methanobacteriota</taxon>
        <taxon>Stenosarchaea group</taxon>
        <taxon>Halobacteria</taxon>
        <taxon>Halobacteriales</taxon>
        <taxon>Natrialbaceae</taxon>
        <taxon>Halovivax</taxon>
    </lineage>
</organism>